<sequence length="815" mass="87986">MDDEIIDWKALFGALLHDVQGAKGLAEGEIEACRGLTDALAGFAFAEIAPHEQRLNEIRDALADAEGGGSSEDRVERYRVVQAQAQALAHQVREDIDAATLLQPRIMTVTAGAETYKKRLTLIQDAVAKAAQRGPVDALGVQCRTFTTRNGLTSVAQTLGLAEAGLQAVSGPIDIAVGQGVDDIVAQAEAMVNNLGNIRDNAVQEPMAKAALTADIQVVTQQLAAARLIVNPTDRALAAWQVVENCAPAMSDAINRNNDIPLAKGRIENKCAALRAHARAIPHLKTAAKPFETYAEAVQQLVSSAATWADFDRETKRADVALDAMIATAQSVRPTAEAIGKTMRSFDNIMAPVAASSLTGLYFNALANEKSALEARIDQRLATAAASEVVGMVAAHGTALKKLLDRALTEKAKVIDGPDRSKELAALGKEAFSIIATIADVTVKAALENRHKDIAEEWNSVVTNPDEMVKKTKLLESLVLARNLLTDATRESLKQRPDDTVFATLKQEATRLGGKAPDAVVDTKYRAAIEVQFGVNLRVEENIDTRMIPKLYLLLSSVPASHMKNKSLKTIDYGREPPSAVNYYRSSEKLISFNAMPENNNNEAYKPDQGNSVSVSYYSATTLHEVGHSVDDALGYMDKNMAKDDHGGWKGDETLDSVAEAFGKAGFYGRHTPHGATEADLKKLLKAALEGTIPDKPATDTAALGSLRNRWRAITGDATVSACLKARTDKSPWYGGKSRAAELTASTRVYHESYAGQWSSYLFAARATTGISEYQWRAAGEWFAEVYALYYLDKLDKTQGIGKIIADLPDPEARP</sequence>
<evidence type="ECO:0000313" key="2">
    <source>
        <dbReference type="Proteomes" id="UP000219621"/>
    </source>
</evidence>
<organism evidence="1 2">
    <name type="scientific">Caenispirillum bisanense</name>
    <dbReference type="NCBI Taxonomy" id="414052"/>
    <lineage>
        <taxon>Bacteria</taxon>
        <taxon>Pseudomonadati</taxon>
        <taxon>Pseudomonadota</taxon>
        <taxon>Alphaproteobacteria</taxon>
        <taxon>Rhodospirillales</taxon>
        <taxon>Novispirillaceae</taxon>
        <taxon>Caenispirillum</taxon>
    </lineage>
</organism>
<proteinExistence type="predicted"/>
<keyword evidence="2" id="KW-1185">Reference proteome</keyword>
<reference evidence="1 2" key="1">
    <citation type="submission" date="2017-09" db="EMBL/GenBank/DDBJ databases">
        <authorList>
            <person name="Ehlers B."/>
            <person name="Leendertz F.H."/>
        </authorList>
    </citation>
    <scope>NUCLEOTIDE SEQUENCE [LARGE SCALE GENOMIC DNA]</scope>
    <source>
        <strain evidence="1 2">USBA 140</strain>
    </source>
</reference>
<dbReference type="EMBL" id="OCNJ01000019">
    <property type="protein sequence ID" value="SOE01553.1"/>
    <property type="molecule type" value="Genomic_DNA"/>
</dbReference>
<dbReference type="Proteomes" id="UP000219621">
    <property type="component" value="Unassembled WGS sequence"/>
</dbReference>
<name>A0A286H199_9PROT</name>
<evidence type="ECO:0000313" key="1">
    <source>
        <dbReference type="EMBL" id="SOE01553.1"/>
    </source>
</evidence>
<dbReference type="OrthoDB" id="3674881at2"/>
<dbReference type="AlphaFoldDB" id="A0A286H199"/>
<accession>A0A286H199</accession>
<dbReference type="RefSeq" id="WP_097281680.1">
    <property type="nucleotide sequence ID" value="NZ_OCNJ01000019.1"/>
</dbReference>
<protein>
    <submittedName>
        <fullName evidence="1">Uncharacterized protein</fullName>
    </submittedName>
</protein>
<gene>
    <name evidence="1" type="ORF">SAMN05421508_11932</name>
</gene>